<name>A0A024FXL7_9STRA</name>
<gene>
    <name evidence="1" type="ORF">BN9_128620</name>
</gene>
<protein>
    <submittedName>
        <fullName evidence="1">Uncharacterized protein</fullName>
    </submittedName>
</protein>
<accession>A0A024FXL7</accession>
<comment type="caution">
    <text evidence="1">The sequence shown here is derived from an EMBL/GenBank/DDBJ whole genome shotgun (WGS) entry which is preliminary data.</text>
</comment>
<sequence>MDWSDIRLELTQQFSHARSAGFQVEKVVLGFNLFGLTETYSSRYCVLDTLGHSQVEPVTYPFEVQKAWKVQRSEMREDLEVGGLNVAVTIEKVCLVENDADFRKTSDKHRTSEHAADDCIQMPKDRTAALSSHTTPEHTPGRLIFEELRVLLKLHHENKATWTAPRRSTESDSFVVERGVPAWRMVPSIISATRQIYSETTTANCVIQHLIDFFTIFEEK</sequence>
<evidence type="ECO:0000313" key="1">
    <source>
        <dbReference type="EMBL" id="CCI11399.1"/>
    </source>
</evidence>
<dbReference type="AlphaFoldDB" id="A0A024FXL7"/>
<evidence type="ECO:0000313" key="2">
    <source>
        <dbReference type="Proteomes" id="UP000053237"/>
    </source>
</evidence>
<keyword evidence="2" id="KW-1185">Reference proteome</keyword>
<proteinExistence type="predicted"/>
<dbReference type="Proteomes" id="UP000053237">
    <property type="component" value="Unassembled WGS sequence"/>
</dbReference>
<organism evidence="1 2">
    <name type="scientific">Albugo candida</name>
    <dbReference type="NCBI Taxonomy" id="65357"/>
    <lineage>
        <taxon>Eukaryota</taxon>
        <taxon>Sar</taxon>
        <taxon>Stramenopiles</taxon>
        <taxon>Oomycota</taxon>
        <taxon>Peronosporomycetes</taxon>
        <taxon>Albuginales</taxon>
        <taxon>Albuginaceae</taxon>
        <taxon>Albugo</taxon>
    </lineage>
</organism>
<dbReference type="EMBL" id="CAIX01001007">
    <property type="protein sequence ID" value="CCI11399.1"/>
    <property type="molecule type" value="Genomic_DNA"/>
</dbReference>
<reference evidence="1 2" key="1">
    <citation type="submission" date="2012-05" db="EMBL/GenBank/DDBJ databases">
        <title>Recombination and specialization in a pathogen metapopulation.</title>
        <authorList>
            <person name="Gardiner A."/>
            <person name="Kemen E."/>
            <person name="Schultz-Larsen T."/>
            <person name="MacLean D."/>
            <person name="Van Oosterhout C."/>
            <person name="Jones J.D.G."/>
        </authorList>
    </citation>
    <scope>NUCLEOTIDE SEQUENCE [LARGE SCALE GENOMIC DNA]</scope>
    <source>
        <strain evidence="1 2">Ac Nc2</strain>
    </source>
</reference>
<dbReference type="InParanoid" id="A0A024FXL7"/>